<dbReference type="AlphaFoldDB" id="A0A1A6C1Z8"/>
<dbReference type="GO" id="GO:0030313">
    <property type="term" value="C:cell envelope"/>
    <property type="evidence" value="ECO:0007669"/>
    <property type="project" value="TreeGrafter"/>
</dbReference>
<evidence type="ECO:0000259" key="3">
    <source>
        <dbReference type="Pfam" id="PF25967"/>
    </source>
</evidence>
<evidence type="ECO:0000313" key="4">
    <source>
        <dbReference type="EMBL" id="OBS08574.1"/>
    </source>
</evidence>
<evidence type="ECO:0000256" key="1">
    <source>
        <dbReference type="ARBA" id="ARBA00022448"/>
    </source>
</evidence>
<keyword evidence="5" id="KW-1185">Reference proteome</keyword>
<protein>
    <recommendedName>
        <fullName evidence="3">Multidrug resistance protein MdtA-like C-terminal permuted SH3 domain-containing protein</fullName>
    </recommendedName>
</protein>
<dbReference type="OrthoDB" id="9791520at2"/>
<dbReference type="GO" id="GO:0060003">
    <property type="term" value="P:copper ion export"/>
    <property type="evidence" value="ECO:0007669"/>
    <property type="project" value="TreeGrafter"/>
</dbReference>
<dbReference type="SUPFAM" id="SSF111369">
    <property type="entry name" value="HlyD-like secretion proteins"/>
    <property type="match status" value="1"/>
</dbReference>
<dbReference type="Pfam" id="PF25967">
    <property type="entry name" value="RND-MFP_C"/>
    <property type="match status" value="1"/>
</dbReference>
<keyword evidence="1" id="KW-0813">Transport</keyword>
<gene>
    <name evidence="4" type="ORF">Thpro_022824</name>
</gene>
<proteinExistence type="predicted"/>
<comment type="caution">
    <text evidence="4">The sequence shown here is derived from an EMBL/GenBank/DDBJ whole genome shotgun (WGS) entry which is preliminary data.</text>
</comment>
<dbReference type="PANTHER" id="PTHR30097:SF4">
    <property type="entry name" value="SLR6042 PROTEIN"/>
    <property type="match status" value="1"/>
</dbReference>
<feature type="signal peptide" evidence="2">
    <location>
        <begin position="1"/>
        <end position="25"/>
    </location>
</feature>
<dbReference type="Gene3D" id="2.40.420.20">
    <property type="match status" value="1"/>
</dbReference>
<dbReference type="Gene3D" id="1.10.287.470">
    <property type="entry name" value="Helix hairpin bin"/>
    <property type="match status" value="1"/>
</dbReference>
<organism evidence="4 5">
    <name type="scientific">Acidihalobacter prosperus</name>
    <dbReference type="NCBI Taxonomy" id="160660"/>
    <lineage>
        <taxon>Bacteria</taxon>
        <taxon>Pseudomonadati</taxon>
        <taxon>Pseudomonadota</taxon>
        <taxon>Gammaproteobacteria</taxon>
        <taxon>Chromatiales</taxon>
        <taxon>Ectothiorhodospiraceae</taxon>
        <taxon>Acidihalobacter</taxon>
    </lineage>
</organism>
<dbReference type="Gene3D" id="2.40.50.100">
    <property type="match status" value="1"/>
</dbReference>
<evidence type="ECO:0000256" key="2">
    <source>
        <dbReference type="SAM" id="SignalP"/>
    </source>
</evidence>
<dbReference type="InterPro" id="IPR051909">
    <property type="entry name" value="MFP_Cation_Efflux"/>
</dbReference>
<keyword evidence="2" id="KW-0732">Signal</keyword>
<evidence type="ECO:0000313" key="5">
    <source>
        <dbReference type="Proteomes" id="UP000029273"/>
    </source>
</evidence>
<name>A0A1A6C1Z8_9GAMM</name>
<feature type="chain" id="PRO_5008343195" description="Multidrug resistance protein MdtA-like C-terminal permuted SH3 domain-containing protein" evidence="2">
    <location>
        <begin position="26"/>
        <end position="344"/>
    </location>
</feature>
<dbReference type="PANTHER" id="PTHR30097">
    <property type="entry name" value="CATION EFFLUX SYSTEM PROTEIN CUSB"/>
    <property type="match status" value="1"/>
</dbReference>
<dbReference type="Proteomes" id="UP000029273">
    <property type="component" value="Unassembled WGS sequence"/>
</dbReference>
<reference evidence="4 5" key="1">
    <citation type="journal article" date="2014" name="Genome Announc.">
        <title>Draft Genome Sequence of the Iron-Oxidizing, Acidophilic, and Halotolerant 'Thiobacillus prosperus' Type Strain DSM 5130.</title>
        <authorList>
            <person name="Ossandon F.J."/>
            <person name="Cardenas J.P."/>
            <person name="Corbett M."/>
            <person name="Quatrini R."/>
            <person name="Holmes D.S."/>
            <person name="Watkin E."/>
        </authorList>
    </citation>
    <scope>NUCLEOTIDE SEQUENCE [LARGE SCALE GENOMIC DNA]</scope>
    <source>
        <strain evidence="4 5">DSM 5130</strain>
    </source>
</reference>
<dbReference type="RefSeq" id="WP_038090735.1">
    <property type="nucleotide sequence ID" value="NZ_JQSG02000006.1"/>
</dbReference>
<sequence length="344" mass="37469">MNAYATLRLRRWLWLCALPWAAAQAGTPITTRAQTVTYRPTYTAYAEVVPLHWITLRADHAGLIDKLTLLPGSRVHSGEILARLTGPDATADLAHAKARLAAARQHATLAADSLHSAQRTYPAFTDRRALDRAKAAQVDARIALRQAEVALARLRRQLVLRSPADAQVVDLDAGNGERVDTGSAILRLLPDNALWLRATYYGDDAHDIASGLAGRFLPADGDAPVAVRVVSTLPQRRSDGGRDIGLRASGTVHWIVGERGRVVLYGPARPAVTVPTSALIFDQGRWWVLAMRHDQPQRTQVTPGPSRGPQTLILSGLTAGTQVVVRNAYLLFHRDFAAHYTPPD</sequence>
<dbReference type="InterPro" id="IPR058627">
    <property type="entry name" value="MdtA-like_C"/>
</dbReference>
<feature type="domain" description="Multidrug resistance protein MdtA-like C-terminal permuted SH3" evidence="3">
    <location>
        <begin position="271"/>
        <end position="326"/>
    </location>
</feature>
<dbReference type="EMBL" id="JQSG02000006">
    <property type="protein sequence ID" value="OBS08574.1"/>
    <property type="molecule type" value="Genomic_DNA"/>
</dbReference>
<dbReference type="GO" id="GO:0015679">
    <property type="term" value="P:plasma membrane copper ion transport"/>
    <property type="evidence" value="ECO:0007669"/>
    <property type="project" value="TreeGrafter"/>
</dbReference>
<accession>A0A1A6C1Z8</accession>